<evidence type="ECO:0000256" key="2">
    <source>
        <dbReference type="ARBA" id="ARBA00022628"/>
    </source>
</evidence>
<evidence type="ECO:0000256" key="4">
    <source>
        <dbReference type="ARBA" id="ARBA00023285"/>
    </source>
</evidence>
<reference evidence="6" key="2">
    <citation type="journal article" date="2014" name="ISME J.">
        <title>Microbial stratification in low pH oxic and suboxic macroscopic growths along an acid mine drainage.</title>
        <authorList>
            <person name="Mendez-Garcia C."/>
            <person name="Mesa V."/>
            <person name="Sprenger R.R."/>
            <person name="Richter M."/>
            <person name="Diez M.S."/>
            <person name="Solano J."/>
            <person name="Bargiela R."/>
            <person name="Golyshina O.V."/>
            <person name="Manteca A."/>
            <person name="Ramos J.L."/>
            <person name="Gallego J.R."/>
            <person name="Llorente I."/>
            <person name="Martins Dos Santos V.A."/>
            <person name="Jensen O.N."/>
            <person name="Pelaez A.I."/>
            <person name="Sanchez J."/>
            <person name="Ferrer M."/>
        </authorList>
    </citation>
    <scope>NUCLEOTIDE SEQUENCE</scope>
</reference>
<comment type="cofactor">
    <cofactor evidence="1">
        <name>adenosylcob(III)alamin</name>
        <dbReference type="ChEBI" id="CHEBI:18408"/>
    </cofactor>
</comment>
<dbReference type="Pfam" id="PF02867">
    <property type="entry name" value="Ribonuc_red_lgC"/>
    <property type="match status" value="1"/>
</dbReference>
<organism evidence="6">
    <name type="scientific">mine drainage metagenome</name>
    <dbReference type="NCBI Taxonomy" id="410659"/>
    <lineage>
        <taxon>unclassified sequences</taxon>
        <taxon>metagenomes</taxon>
        <taxon>ecological metagenomes</taxon>
    </lineage>
</organism>
<dbReference type="PANTHER" id="PTHR43371:SF1">
    <property type="entry name" value="RIBONUCLEOSIDE-DIPHOSPHATE REDUCTASE"/>
    <property type="match status" value="1"/>
</dbReference>
<dbReference type="AlphaFoldDB" id="T0ZJS9"/>
<dbReference type="InterPro" id="IPR000788">
    <property type="entry name" value="RNR_lg_C"/>
</dbReference>
<dbReference type="SUPFAM" id="SSF51998">
    <property type="entry name" value="PFL-like glycyl radical enzymes"/>
    <property type="match status" value="1"/>
</dbReference>
<dbReference type="GO" id="GO:0004748">
    <property type="term" value="F:ribonucleoside-diphosphate reductase activity, thioredoxin disulfide as acceptor"/>
    <property type="evidence" value="ECO:0007669"/>
    <property type="project" value="TreeGrafter"/>
</dbReference>
<evidence type="ECO:0000259" key="5">
    <source>
        <dbReference type="Pfam" id="PF02867"/>
    </source>
</evidence>
<keyword evidence="4" id="KW-0170">Cobalt</keyword>
<protein>
    <submittedName>
        <fullName evidence="6">Ribonucleoside-diphosphate reductase, adenosylcobalamin-dependent</fullName>
    </submittedName>
</protein>
<dbReference type="PANTHER" id="PTHR43371">
    <property type="entry name" value="VITAMIN B12-DEPENDENT RIBONUCLEOTIDE REDUCTASE"/>
    <property type="match status" value="1"/>
</dbReference>
<dbReference type="EMBL" id="AUZY01008753">
    <property type="protein sequence ID" value="EQD44933.1"/>
    <property type="molecule type" value="Genomic_DNA"/>
</dbReference>
<dbReference type="Gene3D" id="3.20.70.20">
    <property type="match status" value="1"/>
</dbReference>
<proteinExistence type="predicted"/>
<feature type="domain" description="Ribonucleotide reductase large subunit C-terminal" evidence="5">
    <location>
        <begin position="2"/>
        <end position="124"/>
    </location>
</feature>
<accession>T0ZJS9</accession>
<reference evidence="6" key="1">
    <citation type="submission" date="2013-08" db="EMBL/GenBank/DDBJ databases">
        <authorList>
            <person name="Mendez C."/>
            <person name="Richter M."/>
            <person name="Ferrer M."/>
            <person name="Sanchez J."/>
        </authorList>
    </citation>
    <scope>NUCLEOTIDE SEQUENCE</scope>
</reference>
<dbReference type="InterPro" id="IPR050862">
    <property type="entry name" value="RdRp_reductase_class-2"/>
</dbReference>
<evidence type="ECO:0000313" key="6">
    <source>
        <dbReference type="EMBL" id="EQD44933.1"/>
    </source>
</evidence>
<comment type="caution">
    <text evidence="6">The sequence shown here is derived from an EMBL/GenBank/DDBJ whole genome shotgun (WGS) entry which is preliminary data.</text>
</comment>
<evidence type="ECO:0000256" key="3">
    <source>
        <dbReference type="ARBA" id="ARBA00023002"/>
    </source>
</evidence>
<sequence>MSLGNNASNGVEPSFAHLYSRNVIREGRKTKEKVDVCSFELLAYRSLVNPNASPDATGDDRLPDYFVSADSVKPKEHVDVQAAVQFWIDSAISKTVNVPTDIPFADFQDLYLYAADKGLKGCTTFRFNPEAFQGVLVRESDLANTEYVFQLEDGSEVRAKGNDMIEYDGELHTAANLYDALKEGLYGRL</sequence>
<keyword evidence="2" id="KW-0846">Cobalamin</keyword>
<gene>
    <name evidence="6" type="ORF">B1B_13292</name>
</gene>
<name>T0ZJS9_9ZZZZ</name>
<dbReference type="GO" id="GO:0031419">
    <property type="term" value="F:cobalamin binding"/>
    <property type="evidence" value="ECO:0007669"/>
    <property type="project" value="UniProtKB-KW"/>
</dbReference>
<evidence type="ECO:0000256" key="1">
    <source>
        <dbReference type="ARBA" id="ARBA00001922"/>
    </source>
</evidence>
<keyword evidence="3" id="KW-0560">Oxidoreductase</keyword>